<organism evidence="2 5">
    <name type="scientific">Saccharopolyspora kobensis</name>
    <dbReference type="NCBI Taxonomy" id="146035"/>
    <lineage>
        <taxon>Bacteria</taxon>
        <taxon>Bacillati</taxon>
        <taxon>Actinomycetota</taxon>
        <taxon>Actinomycetes</taxon>
        <taxon>Pseudonocardiales</taxon>
        <taxon>Pseudonocardiaceae</taxon>
        <taxon>Saccharopolyspora</taxon>
    </lineage>
</organism>
<reference evidence="2" key="2">
    <citation type="submission" date="2016-10" db="EMBL/GenBank/DDBJ databases">
        <authorList>
            <person name="de Groot N.N."/>
        </authorList>
    </citation>
    <scope>NUCLEOTIDE SEQUENCE [LARGE SCALE GENOMIC DNA]</scope>
    <source>
        <strain evidence="2">ATCC 20501</strain>
    </source>
</reference>
<evidence type="ECO:0000313" key="2">
    <source>
        <dbReference type="EMBL" id="SEG40948.1"/>
    </source>
</evidence>
<dbReference type="Proteomes" id="UP000236729">
    <property type="component" value="Unassembled WGS sequence"/>
</dbReference>
<evidence type="ECO:0000313" key="4">
    <source>
        <dbReference type="Proteomes" id="UP000199690"/>
    </source>
</evidence>
<reference evidence="4 5" key="1">
    <citation type="submission" date="2016-10" db="EMBL/GenBank/DDBJ databases">
        <authorList>
            <person name="Varghese N."/>
            <person name="Submissions S."/>
        </authorList>
    </citation>
    <scope>NUCLEOTIDE SEQUENCE [LARGE SCALE GENOMIC DNA]</scope>
    <source>
        <strain evidence="5">ATCC 20501</strain>
        <strain evidence="3 4">CGMCC 4.3529</strain>
    </source>
</reference>
<evidence type="ECO:0000256" key="1">
    <source>
        <dbReference type="SAM" id="MobiDB-lite"/>
    </source>
</evidence>
<accession>A0A1H5ZWS3</accession>
<dbReference type="EMBL" id="FNVB01000003">
    <property type="protein sequence ID" value="SEG40948.1"/>
    <property type="molecule type" value="Genomic_DNA"/>
</dbReference>
<evidence type="ECO:0000313" key="3">
    <source>
        <dbReference type="EMBL" id="SFE15762.1"/>
    </source>
</evidence>
<accession>A0A1I1Y8V1</accession>
<gene>
    <name evidence="2" type="ORF">SAMN02982929_02040</name>
    <name evidence="3" type="ORF">SAMN05216506_109101</name>
</gene>
<dbReference type="AlphaFoldDB" id="A0A1H5ZWS3"/>
<evidence type="ECO:0000313" key="5">
    <source>
        <dbReference type="Proteomes" id="UP000236729"/>
    </source>
</evidence>
<feature type="region of interest" description="Disordered" evidence="1">
    <location>
        <begin position="218"/>
        <end position="239"/>
    </location>
</feature>
<dbReference type="Proteomes" id="UP000199690">
    <property type="component" value="Unassembled WGS sequence"/>
</dbReference>
<sequence length="409" mass="44373">MPRDRVVAAAWAELGPGVAALSNASGRPLARTVKLILDPLVLRPAQNPHLGGGRIEQADIAELRQRILDAAADLTATADWFAALKRARRAARITGGNPQDLYFQRCFELARTHGAPGADAGQVALEVVQEIRDATGDMTVAQLRRHMTDQADALTALLAAAWREVPSPEPGAPAPVEGFLDSCGEGDADGDAFDQLLEAAAGTRASAGLAVRGAARDHGLTDLPLPEPPRLGDNASKNRLPKPFDRSVFERLFAAFTSSFHRESMDSVPGLVRAEIARSALPWQLGEERSRLTVLLGREASGGLTGGPQPTAAHRRLGSRWEREAYVRRVLRLPGAASGVPEDLRSDVVTVRQAYLRRLWVRVHGRELRGERLEPHEVWDLLDGVLRSVIMDHRQRLKQSLTRETAGAA</sequence>
<dbReference type="EMBL" id="FOME01000009">
    <property type="protein sequence ID" value="SFE15762.1"/>
    <property type="molecule type" value="Genomic_DNA"/>
</dbReference>
<protein>
    <submittedName>
        <fullName evidence="2">Uncharacterized protein</fullName>
    </submittedName>
</protein>
<keyword evidence="4" id="KW-1185">Reference proteome</keyword>
<name>A0A1H5ZWS3_9PSEU</name>
<proteinExistence type="predicted"/>